<sequence>MRRHALPDFFSPGEMPNIQLMLSRIPGFVSQSLHSCLHAGCDLNLRSLSFI</sequence>
<evidence type="ECO:0000313" key="2">
    <source>
        <dbReference type="Proteomes" id="UP000072421"/>
    </source>
</evidence>
<reference evidence="1 2" key="1">
    <citation type="submission" date="2015-11" db="EMBL/GenBank/DDBJ databases">
        <title>Exploring the genomic traits of fungus-feeding bacterial genus Collimonas.</title>
        <authorList>
            <person name="Song C."/>
            <person name="Schmidt R."/>
            <person name="de Jager V."/>
            <person name="Krzyzanowska D."/>
            <person name="Jongedijk E."/>
            <person name="Cankar K."/>
            <person name="Beekwilder J."/>
            <person name="van Veen A."/>
            <person name="de Boer W."/>
            <person name="van Veen J.A."/>
            <person name="Garbeva P."/>
        </authorList>
    </citation>
    <scope>NUCLEOTIDE SEQUENCE [LARGE SCALE GENOMIC DNA]</scope>
    <source>
        <strain evidence="1 2">Ter6</strain>
    </source>
</reference>
<dbReference type="Proteomes" id="UP000072421">
    <property type="component" value="Chromosome"/>
</dbReference>
<dbReference type="EMBL" id="CP013232">
    <property type="protein sequence ID" value="AMO97816.1"/>
    <property type="molecule type" value="Genomic_DNA"/>
</dbReference>
<dbReference type="AlphaFoldDB" id="A0A127PJ27"/>
<organism evidence="1">
    <name type="scientific">Collimonas fungivorans</name>
    <dbReference type="NCBI Taxonomy" id="158899"/>
    <lineage>
        <taxon>Bacteria</taxon>
        <taxon>Pseudomonadati</taxon>
        <taxon>Pseudomonadota</taxon>
        <taxon>Betaproteobacteria</taxon>
        <taxon>Burkholderiales</taxon>
        <taxon>Oxalobacteraceae</taxon>
        <taxon>Collimonas</taxon>
    </lineage>
</organism>
<accession>A0A127PJ27</accession>
<name>A0A127PJ27_9BURK</name>
<gene>
    <name evidence="1" type="ORF">CFter6_5249</name>
</gene>
<proteinExistence type="predicted"/>
<protein>
    <submittedName>
        <fullName evidence="1">Uncharacterized protein</fullName>
    </submittedName>
</protein>
<dbReference type="PATRIC" id="fig|158899.10.peg.5170"/>
<evidence type="ECO:0000313" key="1">
    <source>
        <dbReference type="EMBL" id="AMO97816.1"/>
    </source>
</evidence>